<gene>
    <name evidence="3" type="ORF">DP106_11290</name>
</gene>
<comment type="caution">
    <text evidence="3">The sequence shown here is derived from an EMBL/GenBank/DDBJ whole genome shotgun (WGS) entry which is preliminary data.</text>
</comment>
<dbReference type="PROSITE" id="PS00086">
    <property type="entry name" value="CYTOCHROME_P450"/>
    <property type="match status" value="1"/>
</dbReference>
<name>A0A3A6Q3K8_9EURY</name>
<dbReference type="InterPro" id="IPR001128">
    <property type="entry name" value="Cyt_P450"/>
</dbReference>
<dbReference type="OrthoDB" id="40089at2157"/>
<comment type="similarity">
    <text evidence="1 2">Belongs to the cytochrome P450 family.</text>
</comment>
<keyword evidence="2" id="KW-0349">Heme</keyword>
<dbReference type="PANTHER" id="PTHR46696">
    <property type="entry name" value="P450, PUTATIVE (EUROFUNG)-RELATED"/>
    <property type="match status" value="1"/>
</dbReference>
<sequence length="400" mass="45471">MSEASAGDDFEVYESAPTPLKTKAGLHDPFGWYKKMRSQSSVHYDSQREVYDVFGFQQVKNGLQNDYLARKSLADDSNRTTSFSYIDNAIVWMDGTQHNRSKGEFFKYFRPGEINEFENTIRELTTNQLDQAVANGTDFDFVSEIAEPLPLRVIMRMVGVPDDDLDKVIEWLLTFREVTYSEFSDFDSQQPERLSNVVDYFSDLVDSRRANPQDDLISKLIADEELDDITIGSNAFNFILAGQGTLTSLLANSIYILDKFDYYSGIDQSQVDVVLEEILRYRSPLQARARKTDRQTQIGDMSIPQCETVILWIGSANRDPDVFENPDTFIPERNPDHIAFGSGSHTCIGAPLARLEASIILKTLFDYFEDITVRDSYIPLAKPSDLGFEKLPVKTEPKEP</sequence>
<dbReference type="PRINTS" id="PR00359">
    <property type="entry name" value="BP450"/>
</dbReference>
<dbReference type="RefSeq" id="WP_120085374.1">
    <property type="nucleotide sequence ID" value="NZ_QMDW01000017.1"/>
</dbReference>
<reference evidence="3 4" key="1">
    <citation type="submission" date="2018-06" db="EMBL/GenBank/DDBJ databases">
        <title>Halonotius sp. F13-13 a new haloarchaeeon isolated from a solar saltern from Isla Cristina, Huelva, Spain.</title>
        <authorList>
            <person name="Duran-Viseras A."/>
            <person name="Sanchez-Porro C."/>
            <person name="Ventosa A."/>
        </authorList>
    </citation>
    <scope>NUCLEOTIDE SEQUENCE [LARGE SCALE GENOMIC DNA]</scope>
    <source>
        <strain evidence="3 4">CECT 7525</strain>
    </source>
</reference>
<evidence type="ECO:0000256" key="2">
    <source>
        <dbReference type="RuleBase" id="RU000461"/>
    </source>
</evidence>
<keyword evidence="2" id="KW-0479">Metal-binding</keyword>
<dbReference type="GO" id="GO:0036199">
    <property type="term" value="F:cholest-4-en-3-one 26-monooxygenase activity"/>
    <property type="evidence" value="ECO:0007669"/>
    <property type="project" value="TreeGrafter"/>
</dbReference>
<dbReference type="InterPro" id="IPR017972">
    <property type="entry name" value="Cyt_P450_CS"/>
</dbReference>
<dbReference type="Gene3D" id="1.10.630.10">
    <property type="entry name" value="Cytochrome P450"/>
    <property type="match status" value="1"/>
</dbReference>
<dbReference type="EMBL" id="QMDW01000017">
    <property type="protein sequence ID" value="RJX48718.1"/>
    <property type="molecule type" value="Genomic_DNA"/>
</dbReference>
<keyword evidence="2" id="KW-0408">Iron</keyword>
<dbReference type="SUPFAM" id="SSF48264">
    <property type="entry name" value="Cytochrome P450"/>
    <property type="match status" value="1"/>
</dbReference>
<dbReference type="GO" id="GO:0005506">
    <property type="term" value="F:iron ion binding"/>
    <property type="evidence" value="ECO:0007669"/>
    <property type="project" value="InterPro"/>
</dbReference>
<dbReference type="Proteomes" id="UP000281564">
    <property type="component" value="Unassembled WGS sequence"/>
</dbReference>
<evidence type="ECO:0000256" key="1">
    <source>
        <dbReference type="ARBA" id="ARBA00010617"/>
    </source>
</evidence>
<dbReference type="GO" id="GO:0006707">
    <property type="term" value="P:cholesterol catabolic process"/>
    <property type="evidence" value="ECO:0007669"/>
    <property type="project" value="TreeGrafter"/>
</dbReference>
<dbReference type="AlphaFoldDB" id="A0A3A6Q3K8"/>
<organism evidence="3 4">
    <name type="scientific">Halonotius pteroides</name>
    <dbReference type="NCBI Taxonomy" id="268735"/>
    <lineage>
        <taxon>Archaea</taxon>
        <taxon>Methanobacteriati</taxon>
        <taxon>Methanobacteriota</taxon>
        <taxon>Stenosarchaea group</taxon>
        <taxon>Halobacteria</taxon>
        <taxon>Halobacteriales</taxon>
        <taxon>Haloferacaceae</taxon>
        <taxon>Halonotius</taxon>
    </lineage>
</organism>
<dbReference type="Pfam" id="PF00067">
    <property type="entry name" value="p450"/>
    <property type="match status" value="1"/>
</dbReference>
<dbReference type="PANTHER" id="PTHR46696:SF4">
    <property type="entry name" value="BIOTIN BIOSYNTHESIS CYTOCHROME P450"/>
    <property type="match status" value="1"/>
</dbReference>
<evidence type="ECO:0000313" key="3">
    <source>
        <dbReference type="EMBL" id="RJX48718.1"/>
    </source>
</evidence>
<proteinExistence type="inferred from homology"/>
<keyword evidence="2" id="KW-0560">Oxidoreductase</keyword>
<keyword evidence="4" id="KW-1185">Reference proteome</keyword>
<evidence type="ECO:0000313" key="4">
    <source>
        <dbReference type="Proteomes" id="UP000281564"/>
    </source>
</evidence>
<accession>A0A3A6Q3K8</accession>
<dbReference type="PRINTS" id="PR00385">
    <property type="entry name" value="P450"/>
</dbReference>
<evidence type="ECO:0008006" key="5">
    <source>
        <dbReference type="Google" id="ProtNLM"/>
    </source>
</evidence>
<keyword evidence="2" id="KW-0503">Monooxygenase</keyword>
<protein>
    <recommendedName>
        <fullName evidence="5">Cytochrome P450</fullName>
    </recommendedName>
</protein>
<dbReference type="InterPro" id="IPR036396">
    <property type="entry name" value="Cyt_P450_sf"/>
</dbReference>
<dbReference type="InterPro" id="IPR002397">
    <property type="entry name" value="Cyt_P450_B"/>
</dbReference>
<dbReference type="GO" id="GO:0008395">
    <property type="term" value="F:steroid hydroxylase activity"/>
    <property type="evidence" value="ECO:0007669"/>
    <property type="project" value="TreeGrafter"/>
</dbReference>
<dbReference type="GO" id="GO:0020037">
    <property type="term" value="F:heme binding"/>
    <property type="evidence" value="ECO:0007669"/>
    <property type="project" value="InterPro"/>
</dbReference>